<feature type="region of interest" description="Disordered" evidence="1">
    <location>
        <begin position="110"/>
        <end position="196"/>
    </location>
</feature>
<feature type="chain" id="PRO_5012569116" evidence="2">
    <location>
        <begin position="22"/>
        <end position="196"/>
    </location>
</feature>
<accession>A0A1Q2M0M5</accession>
<name>A0A1Q2M0M5_9GAMM</name>
<feature type="compositionally biased region" description="Polar residues" evidence="1">
    <location>
        <begin position="146"/>
        <end position="163"/>
    </location>
</feature>
<dbReference type="AlphaFoldDB" id="A0A1Q2M0M5"/>
<feature type="compositionally biased region" description="Acidic residues" evidence="1">
    <location>
        <begin position="183"/>
        <end position="196"/>
    </location>
</feature>
<organism evidence="3 4">
    <name type="scientific">Microbulbifer agarilyticus</name>
    <dbReference type="NCBI Taxonomy" id="260552"/>
    <lineage>
        <taxon>Bacteria</taxon>
        <taxon>Pseudomonadati</taxon>
        <taxon>Pseudomonadota</taxon>
        <taxon>Gammaproteobacteria</taxon>
        <taxon>Cellvibrionales</taxon>
        <taxon>Microbulbiferaceae</taxon>
        <taxon>Microbulbifer</taxon>
    </lineage>
</organism>
<protein>
    <submittedName>
        <fullName evidence="3">Uncharacterized protein</fullName>
    </submittedName>
</protein>
<feature type="signal peptide" evidence="2">
    <location>
        <begin position="1"/>
        <end position="21"/>
    </location>
</feature>
<feature type="compositionally biased region" description="Low complexity" evidence="1">
    <location>
        <begin position="110"/>
        <end position="123"/>
    </location>
</feature>
<evidence type="ECO:0000256" key="2">
    <source>
        <dbReference type="SAM" id="SignalP"/>
    </source>
</evidence>
<evidence type="ECO:0000256" key="1">
    <source>
        <dbReference type="SAM" id="MobiDB-lite"/>
    </source>
</evidence>
<sequence length="196" mass="21555">MKSRILIHLAVVWGLAGTVIAQDQAPAAVEETASGSAYAAETMEHVEATAYPVPQLIAEEEVSDNKYLIQEQHREQYRQEMLRDPNREALLNNVRSTQQQQVEALMRAAEEQLAQQQAPQEMPTQEELETSAADAATTEQAPAGALTQSVSDSSEGSRETSLTPAVLPEQEADRETPANEIQLEQEQENTSEQEPS</sequence>
<keyword evidence="4" id="KW-1185">Reference proteome</keyword>
<dbReference type="Proteomes" id="UP000188219">
    <property type="component" value="Chromosome"/>
</dbReference>
<dbReference type="RefSeq" id="WP_077399175.1">
    <property type="nucleotide sequence ID" value="NZ_CP019650.1"/>
</dbReference>
<dbReference type="OrthoDB" id="5741616at2"/>
<proteinExistence type="predicted"/>
<reference evidence="3" key="1">
    <citation type="submission" date="2017-02" db="EMBL/GenBank/DDBJ databases">
        <title>Genome of Microbulbifer agarilyticus GP101.</title>
        <authorList>
            <person name="Jung J."/>
            <person name="Bae S.S."/>
            <person name="Baek K."/>
        </authorList>
    </citation>
    <scope>NUCLEOTIDE SEQUENCE [LARGE SCALE GENOMIC DNA]</scope>
    <source>
        <strain evidence="3">GP101</strain>
    </source>
</reference>
<feature type="compositionally biased region" description="Low complexity" evidence="1">
    <location>
        <begin position="130"/>
        <end position="145"/>
    </location>
</feature>
<dbReference type="EMBL" id="CP019650">
    <property type="protein sequence ID" value="AQQ66261.1"/>
    <property type="molecule type" value="Genomic_DNA"/>
</dbReference>
<keyword evidence="2" id="KW-0732">Signal</keyword>
<evidence type="ECO:0000313" key="4">
    <source>
        <dbReference type="Proteomes" id="UP000188219"/>
    </source>
</evidence>
<evidence type="ECO:0000313" key="3">
    <source>
        <dbReference type="EMBL" id="AQQ66261.1"/>
    </source>
</evidence>
<gene>
    <name evidence="3" type="ORF">Mag101_00300</name>
</gene>
<dbReference type="KEGG" id="maga:Mag101_00300"/>